<protein>
    <submittedName>
        <fullName evidence="1">Transcriptional regulator</fullName>
    </submittedName>
</protein>
<proteinExistence type="predicted"/>
<accession>A0AC61DHU2</accession>
<gene>
    <name evidence="1" type="ORF">CS063_00470</name>
</gene>
<evidence type="ECO:0000313" key="2">
    <source>
        <dbReference type="Proteomes" id="UP000224460"/>
    </source>
</evidence>
<dbReference type="Proteomes" id="UP000224460">
    <property type="component" value="Unassembled WGS sequence"/>
</dbReference>
<keyword evidence="2" id="KW-1185">Reference proteome</keyword>
<organism evidence="1 2">
    <name type="scientific">Sporanaerobium hydrogeniformans</name>
    <dbReference type="NCBI Taxonomy" id="3072179"/>
    <lineage>
        <taxon>Bacteria</taxon>
        <taxon>Bacillati</taxon>
        <taxon>Bacillota</taxon>
        <taxon>Clostridia</taxon>
        <taxon>Lachnospirales</taxon>
        <taxon>Lachnospiraceae</taxon>
        <taxon>Sporanaerobium</taxon>
    </lineage>
</organism>
<name>A0AC61DHU2_9FIRM</name>
<reference evidence="1" key="1">
    <citation type="submission" date="2017-10" db="EMBL/GenBank/DDBJ databases">
        <title>Genome sequence of cellulolytic Lachnospiraceae bacterium XHS1971 isolated from hotspring sediment.</title>
        <authorList>
            <person name="Vasudevan G."/>
            <person name="Joshi A.J."/>
            <person name="Hivarkar S."/>
            <person name="Lanjekar V.B."/>
            <person name="Dhakephalkar P.K."/>
            <person name="Dagar S."/>
        </authorList>
    </citation>
    <scope>NUCLEOTIDE SEQUENCE</scope>
    <source>
        <strain evidence="1">XHS1971</strain>
    </source>
</reference>
<sequence>MKERCAHYCTCPMTLVHRLFSGKWKILILWYLSHQTLRFSDLKRKIPDITQKMLTNQLRSLEEDDLVIRKVYPVIPPRVEYSLSESGKKMLPLLEGMYQFGIGYFNTHPKVFKQKCERIEEELTDEQ</sequence>
<evidence type="ECO:0000313" key="1">
    <source>
        <dbReference type="EMBL" id="PHV72453.1"/>
    </source>
</evidence>
<comment type="caution">
    <text evidence="1">The sequence shown here is derived from an EMBL/GenBank/DDBJ whole genome shotgun (WGS) entry which is preliminary data.</text>
</comment>
<dbReference type="EMBL" id="PEDL01000001">
    <property type="protein sequence ID" value="PHV72453.1"/>
    <property type="molecule type" value="Genomic_DNA"/>
</dbReference>